<sequence>MRNPSKLSPPFTTTNTLPPTTSKVITLKTTTTITATAIVTTTKAATTTSPWHSPIPYLFGGLAIIMALIAIALFILACSYWKLTRNSLNNNNNNDNNNVVKEGDDGSQNKEHPKAYEEKILVIMAGDNKPTFLATPSSSYGHSAYFNNKHLPVSEACDRSQKEISNDHVAVLDSISHA</sequence>
<dbReference type="PANTHER" id="PTHR33228:SF77">
    <property type="entry name" value="PROTEIN GLUTAMINE DUMPER 2"/>
    <property type="match status" value="1"/>
</dbReference>
<keyword evidence="5" id="KW-0029">Amino-acid transport</keyword>
<dbReference type="EMBL" id="JAYMYS010000008">
    <property type="protein sequence ID" value="KAK7383415.1"/>
    <property type="molecule type" value="Genomic_DNA"/>
</dbReference>
<dbReference type="AlphaFoldDB" id="A0AAN9X0G1"/>
<dbReference type="GO" id="GO:0006865">
    <property type="term" value="P:amino acid transport"/>
    <property type="evidence" value="ECO:0007669"/>
    <property type="project" value="UniProtKB-KW"/>
</dbReference>
<keyword evidence="3" id="KW-0813">Transport</keyword>
<keyword evidence="7 9" id="KW-0472">Membrane</keyword>
<accession>A0AAN9X0G1</accession>
<dbReference type="InterPro" id="IPR040359">
    <property type="entry name" value="GDU"/>
</dbReference>
<reference evidence="10 11" key="1">
    <citation type="submission" date="2024-01" db="EMBL/GenBank/DDBJ databases">
        <title>The genomes of 5 underutilized Papilionoideae crops provide insights into root nodulation and disease resistanc.</title>
        <authorList>
            <person name="Jiang F."/>
        </authorList>
    </citation>
    <scope>NUCLEOTIDE SEQUENCE [LARGE SCALE GENOMIC DNA]</scope>
    <source>
        <strain evidence="10">DUOXIRENSHENG_FW03</strain>
        <tissue evidence="10">Leaves</tissue>
    </source>
</reference>
<organism evidence="10 11">
    <name type="scientific">Psophocarpus tetragonolobus</name>
    <name type="common">Winged bean</name>
    <name type="synonym">Dolichos tetragonolobus</name>
    <dbReference type="NCBI Taxonomy" id="3891"/>
    <lineage>
        <taxon>Eukaryota</taxon>
        <taxon>Viridiplantae</taxon>
        <taxon>Streptophyta</taxon>
        <taxon>Embryophyta</taxon>
        <taxon>Tracheophyta</taxon>
        <taxon>Spermatophyta</taxon>
        <taxon>Magnoliopsida</taxon>
        <taxon>eudicotyledons</taxon>
        <taxon>Gunneridae</taxon>
        <taxon>Pentapetalae</taxon>
        <taxon>rosids</taxon>
        <taxon>fabids</taxon>
        <taxon>Fabales</taxon>
        <taxon>Fabaceae</taxon>
        <taxon>Papilionoideae</taxon>
        <taxon>50 kb inversion clade</taxon>
        <taxon>NPAAA clade</taxon>
        <taxon>indigoferoid/millettioid clade</taxon>
        <taxon>Phaseoleae</taxon>
        <taxon>Psophocarpus</taxon>
    </lineage>
</organism>
<keyword evidence="6 9" id="KW-1133">Transmembrane helix</keyword>
<evidence type="ECO:0000313" key="10">
    <source>
        <dbReference type="EMBL" id="KAK7383415.1"/>
    </source>
</evidence>
<evidence type="ECO:0000256" key="3">
    <source>
        <dbReference type="ARBA" id="ARBA00022448"/>
    </source>
</evidence>
<keyword evidence="4 9" id="KW-0812">Transmembrane</keyword>
<dbReference type="GO" id="GO:0016020">
    <property type="term" value="C:membrane"/>
    <property type="evidence" value="ECO:0007669"/>
    <property type="project" value="UniProtKB-SubCell"/>
</dbReference>
<feature type="transmembrane region" description="Helical" evidence="9">
    <location>
        <begin position="57"/>
        <end position="81"/>
    </location>
</feature>
<gene>
    <name evidence="10" type="ORF">VNO78_29094</name>
</gene>
<evidence type="ECO:0000256" key="1">
    <source>
        <dbReference type="ARBA" id="ARBA00004167"/>
    </source>
</evidence>
<evidence type="ECO:0000256" key="7">
    <source>
        <dbReference type="ARBA" id="ARBA00023136"/>
    </source>
</evidence>
<feature type="compositionally biased region" description="Basic and acidic residues" evidence="8">
    <location>
        <begin position="101"/>
        <end position="112"/>
    </location>
</feature>
<dbReference type="PANTHER" id="PTHR33228">
    <property type="entry name" value="PROTEIN GLUTAMINE DUMPER 4-RELATED"/>
    <property type="match status" value="1"/>
</dbReference>
<evidence type="ECO:0000256" key="8">
    <source>
        <dbReference type="SAM" id="MobiDB-lite"/>
    </source>
</evidence>
<evidence type="ECO:0000256" key="5">
    <source>
        <dbReference type="ARBA" id="ARBA00022970"/>
    </source>
</evidence>
<comment type="similarity">
    <text evidence="2">Belongs to the GLUTAMINE DUMPER 1 (TC 9.B.60) family.</text>
</comment>
<evidence type="ECO:0000256" key="9">
    <source>
        <dbReference type="SAM" id="Phobius"/>
    </source>
</evidence>
<comment type="subcellular location">
    <subcellularLocation>
        <location evidence="1">Membrane</location>
        <topology evidence="1">Single-pass membrane protein</topology>
    </subcellularLocation>
</comment>
<evidence type="ECO:0000256" key="4">
    <source>
        <dbReference type="ARBA" id="ARBA00022692"/>
    </source>
</evidence>
<evidence type="ECO:0000313" key="11">
    <source>
        <dbReference type="Proteomes" id="UP001386955"/>
    </source>
</evidence>
<keyword evidence="11" id="KW-1185">Reference proteome</keyword>
<evidence type="ECO:0000256" key="6">
    <source>
        <dbReference type="ARBA" id="ARBA00022989"/>
    </source>
</evidence>
<proteinExistence type="inferred from homology"/>
<comment type="caution">
    <text evidence="10">The sequence shown here is derived from an EMBL/GenBank/DDBJ whole genome shotgun (WGS) entry which is preliminary data.</text>
</comment>
<evidence type="ECO:0000256" key="2">
    <source>
        <dbReference type="ARBA" id="ARBA00009977"/>
    </source>
</evidence>
<protein>
    <submittedName>
        <fullName evidence="10">Uncharacterized protein</fullName>
    </submittedName>
</protein>
<name>A0AAN9X0G1_PSOTE</name>
<dbReference type="Proteomes" id="UP001386955">
    <property type="component" value="Unassembled WGS sequence"/>
</dbReference>
<feature type="region of interest" description="Disordered" evidence="8">
    <location>
        <begin position="90"/>
        <end position="112"/>
    </location>
</feature>
<dbReference type="GO" id="GO:0080143">
    <property type="term" value="P:regulation of amino acid export"/>
    <property type="evidence" value="ECO:0007669"/>
    <property type="project" value="InterPro"/>
</dbReference>